<keyword evidence="4" id="KW-0690">Ribosome biogenesis</keyword>
<comment type="subunit">
    <text evidence="4">Monomer.</text>
</comment>
<dbReference type="InterPro" id="IPR027417">
    <property type="entry name" value="P-loop_NTPase"/>
</dbReference>
<dbReference type="GO" id="GO:0009409">
    <property type="term" value="P:response to cold"/>
    <property type="evidence" value="ECO:0007669"/>
    <property type="project" value="UniProtKB-ARBA"/>
</dbReference>
<dbReference type="CDD" id="cd03710">
    <property type="entry name" value="BipA_TypA_C"/>
    <property type="match status" value="1"/>
</dbReference>
<keyword evidence="4" id="KW-0694">RNA-binding</keyword>
<dbReference type="GO" id="GO:0043022">
    <property type="term" value="F:ribosome binding"/>
    <property type="evidence" value="ECO:0007669"/>
    <property type="project" value="UniProtKB-UniRule"/>
</dbReference>
<gene>
    <name evidence="6" type="primary">typA</name>
    <name evidence="4" type="synonym">bipA</name>
    <name evidence="6" type="ORF">D5R97_06730</name>
</gene>
<proteinExistence type="inferred from homology"/>
<dbReference type="InterPro" id="IPR047043">
    <property type="entry name" value="BipA_III"/>
</dbReference>
<evidence type="ECO:0000256" key="2">
    <source>
        <dbReference type="ARBA" id="ARBA00023134"/>
    </source>
</evidence>
<accession>A0A424YD87</accession>
<sequence length="612" mass="68629">MEAESLEGTRREDIRNIAIIAHVDHGKTTLVDGLLRQSGIFRENQRVVERVMDSNDLERERGITILSKNTAVNYGHTRINIVDTPGHADFGGEVERVLRMVEGALLLVDAFDGPMAQTKFVLKKALQVGLRIIVVINKMDRPQVRPDEVLNEIFDLFVELEAGDWQLDFPVVYTSSLQGRATLDFKEPGENLQPLFHLILNEIPAPQGDPRGKLQLQINTLDYDDYVGRIGIGRILHGSLKAGQAISLCKREGQVETHKISKLWTHQGLERREAEEVYAGDIVAVAGIKGVYIGETICHPENPSPLPMLSIDEPTVRIDFMTNDSPFAGKEGKYVTSRQLRSRLLKEAETNVSLKVEETDSPDTFLVSGRGDLHLGIVVENMRREGYELQISRPSPILKEVEGELWEPYERVYILLPRIYSGSIIESLGLRRGEMINLQPAGEYSVKLEFVIPARGLMGFRSQLLTEARGEGIMHHLFDGYRPWKGSIPGRRHGVLVAAVEGEATAYGIHQAEDRGALFIQPGDRVYGGMIVGENSRPGDLDINPCKKKQLTNIRASAADEGIRLTPPVKYTLEEAMEFIQEDELIEVTPGSIRMRKKTLDRNQREKALRRS</sequence>
<dbReference type="PANTHER" id="PTHR42908:SF8">
    <property type="entry name" value="TR-TYPE G DOMAIN-CONTAINING PROTEIN"/>
    <property type="match status" value="1"/>
</dbReference>
<dbReference type="NCBIfam" id="TIGR01394">
    <property type="entry name" value="TypA_BipA"/>
    <property type="match status" value="1"/>
</dbReference>
<dbReference type="SUPFAM" id="SSF52540">
    <property type="entry name" value="P-loop containing nucleoside triphosphate hydrolases"/>
    <property type="match status" value="1"/>
</dbReference>
<dbReference type="InterPro" id="IPR047041">
    <property type="entry name" value="BipA_GTP-bd_dom"/>
</dbReference>
<dbReference type="Pfam" id="PF00679">
    <property type="entry name" value="EFG_C"/>
    <property type="match status" value="1"/>
</dbReference>
<dbReference type="PROSITE" id="PS51722">
    <property type="entry name" value="G_TR_2"/>
    <property type="match status" value="1"/>
</dbReference>
<dbReference type="HAMAP" id="MF_00849">
    <property type="entry name" value="BipA"/>
    <property type="match status" value="1"/>
</dbReference>
<comment type="caution">
    <text evidence="6">The sequence shown here is derived from an EMBL/GenBank/DDBJ whole genome shotgun (WGS) entry which is preliminary data.</text>
</comment>
<dbReference type="Gene3D" id="2.40.30.10">
    <property type="entry name" value="Translation factors"/>
    <property type="match status" value="1"/>
</dbReference>
<dbReference type="Gene3D" id="3.30.70.870">
    <property type="entry name" value="Elongation Factor G (Translational Gtpase), domain 3"/>
    <property type="match status" value="1"/>
</dbReference>
<evidence type="ECO:0000259" key="5">
    <source>
        <dbReference type="PROSITE" id="PS51722"/>
    </source>
</evidence>
<dbReference type="InterPro" id="IPR009000">
    <property type="entry name" value="Transl_B-barrel_sf"/>
</dbReference>
<dbReference type="InterPro" id="IPR047042">
    <property type="entry name" value="BipA_II"/>
</dbReference>
<organism evidence="6 7">
    <name type="scientific">Candidatus Syntrophonatronum acetioxidans</name>
    <dbReference type="NCBI Taxonomy" id="1795816"/>
    <lineage>
        <taxon>Bacteria</taxon>
        <taxon>Bacillati</taxon>
        <taxon>Bacillota</taxon>
        <taxon>Clostridia</taxon>
        <taxon>Eubacteriales</taxon>
        <taxon>Syntrophomonadaceae</taxon>
        <taxon>Candidatus Syntrophonatronum</taxon>
    </lineage>
</organism>
<evidence type="ECO:0000313" key="6">
    <source>
        <dbReference type="EMBL" id="RQD75093.1"/>
    </source>
</evidence>
<comment type="function">
    <text evidence="4">A 50S ribosomal subunit assembly protein with GTPase activity, required for 50S subunit assembly at low temperatures, may also play a role in translation. Binds GTP and analogs. Binds the 70S ribosome between the 30S and 50S subunits, in a similar position as ribosome-bound EF-G; it contacts a number of ribosomal proteins, both rRNAs and the A-site tRNA.</text>
</comment>
<dbReference type="GO" id="GO:0000049">
    <property type="term" value="F:tRNA binding"/>
    <property type="evidence" value="ECO:0007669"/>
    <property type="project" value="UniProtKB-KW"/>
</dbReference>
<dbReference type="GO" id="GO:1990904">
    <property type="term" value="C:ribonucleoprotein complex"/>
    <property type="evidence" value="ECO:0007669"/>
    <property type="project" value="TreeGrafter"/>
</dbReference>
<dbReference type="SUPFAM" id="SSF50447">
    <property type="entry name" value="Translation proteins"/>
    <property type="match status" value="1"/>
</dbReference>
<dbReference type="InterPro" id="IPR031157">
    <property type="entry name" value="G_TR_CS"/>
</dbReference>
<dbReference type="NCBIfam" id="TIGR00231">
    <property type="entry name" value="small_GTP"/>
    <property type="match status" value="1"/>
</dbReference>
<dbReference type="GO" id="GO:0019843">
    <property type="term" value="F:rRNA binding"/>
    <property type="evidence" value="ECO:0007669"/>
    <property type="project" value="UniProtKB-KW"/>
</dbReference>
<dbReference type="Proteomes" id="UP000285138">
    <property type="component" value="Unassembled WGS sequence"/>
</dbReference>
<comment type="catalytic activity">
    <reaction evidence="3 4">
        <text>GTP + H2O = GDP + phosphate + H(+)</text>
        <dbReference type="Rhea" id="RHEA:19669"/>
        <dbReference type="ChEBI" id="CHEBI:15377"/>
        <dbReference type="ChEBI" id="CHEBI:15378"/>
        <dbReference type="ChEBI" id="CHEBI:37565"/>
        <dbReference type="ChEBI" id="CHEBI:43474"/>
        <dbReference type="ChEBI" id="CHEBI:58189"/>
    </reaction>
</comment>
<dbReference type="GO" id="GO:0005525">
    <property type="term" value="F:GTP binding"/>
    <property type="evidence" value="ECO:0007669"/>
    <property type="project" value="UniProtKB-UniRule"/>
</dbReference>
<keyword evidence="2 4" id="KW-0342">GTP-binding</keyword>
<dbReference type="Gene3D" id="2.40.50.250">
    <property type="entry name" value="bipa protein"/>
    <property type="match status" value="1"/>
</dbReference>
<dbReference type="EMBL" id="QZAA01000170">
    <property type="protein sequence ID" value="RQD75093.1"/>
    <property type="molecule type" value="Genomic_DNA"/>
</dbReference>
<dbReference type="InterPro" id="IPR000640">
    <property type="entry name" value="EFG_V-like"/>
</dbReference>
<keyword evidence="4" id="KW-0378">Hydrolase</keyword>
<dbReference type="GO" id="GO:0010467">
    <property type="term" value="P:gene expression"/>
    <property type="evidence" value="ECO:0007669"/>
    <property type="project" value="UniProtKB-ARBA"/>
</dbReference>
<dbReference type="PRINTS" id="PR00315">
    <property type="entry name" value="ELONGATNFCT"/>
</dbReference>
<dbReference type="SUPFAM" id="SSF54980">
    <property type="entry name" value="EF-G C-terminal domain-like"/>
    <property type="match status" value="2"/>
</dbReference>
<dbReference type="Gene3D" id="3.30.70.240">
    <property type="match status" value="1"/>
</dbReference>
<dbReference type="FunFam" id="2.40.30.10:FF:000016">
    <property type="entry name" value="GTP-binding protein TypA"/>
    <property type="match status" value="1"/>
</dbReference>
<keyword evidence="4" id="KW-0699">rRNA-binding</keyword>
<dbReference type="Gene3D" id="3.40.50.300">
    <property type="entry name" value="P-loop containing nucleotide triphosphate hydrolases"/>
    <property type="match status" value="1"/>
</dbReference>
<dbReference type="AlphaFoldDB" id="A0A424YD87"/>
<dbReference type="InterPro" id="IPR004161">
    <property type="entry name" value="EFTu-like_2"/>
</dbReference>
<dbReference type="CDD" id="cd01891">
    <property type="entry name" value="TypA_BipA"/>
    <property type="match status" value="1"/>
</dbReference>
<dbReference type="FunFam" id="3.30.70.870:FF:000003">
    <property type="entry name" value="GTP-binding protein TypA"/>
    <property type="match status" value="1"/>
</dbReference>
<comment type="subcellular location">
    <subcellularLocation>
        <location evidence="4">Cytoplasm</location>
    </subcellularLocation>
    <text evidence="4">Binds to ribosomes.</text>
</comment>
<dbReference type="InterPro" id="IPR035651">
    <property type="entry name" value="BipA_V"/>
</dbReference>
<comment type="similarity">
    <text evidence="4">Belongs to the TRAFAC class translation factor GTPase superfamily. Classic translation factor GTPase family. BipA subfamily.</text>
</comment>
<dbReference type="InterPro" id="IPR006298">
    <property type="entry name" value="BipA"/>
</dbReference>
<dbReference type="CDD" id="cd03691">
    <property type="entry name" value="BipA_TypA_II"/>
    <property type="match status" value="1"/>
</dbReference>
<dbReference type="FunFam" id="2.40.50.250:FF:000001">
    <property type="entry name" value="GTP-binding protein TypA"/>
    <property type="match status" value="1"/>
</dbReference>
<dbReference type="PROSITE" id="PS00301">
    <property type="entry name" value="G_TR_1"/>
    <property type="match status" value="1"/>
</dbReference>
<dbReference type="FunFam" id="3.30.70.240:FF:000002">
    <property type="entry name" value="GTP-binding protein TypA"/>
    <property type="match status" value="1"/>
</dbReference>
<dbReference type="GO" id="GO:0005829">
    <property type="term" value="C:cytosol"/>
    <property type="evidence" value="ECO:0007669"/>
    <property type="project" value="TreeGrafter"/>
</dbReference>
<dbReference type="InterPro" id="IPR042116">
    <property type="entry name" value="TypA/BipA_C"/>
</dbReference>
<dbReference type="PANTHER" id="PTHR42908">
    <property type="entry name" value="TRANSLATION ELONGATION FACTOR-RELATED"/>
    <property type="match status" value="1"/>
</dbReference>
<dbReference type="GO" id="GO:0000027">
    <property type="term" value="P:ribosomal large subunit assembly"/>
    <property type="evidence" value="ECO:0007669"/>
    <property type="project" value="UniProtKB-UniRule"/>
</dbReference>
<dbReference type="InterPro" id="IPR035647">
    <property type="entry name" value="EFG_III/V"/>
</dbReference>
<evidence type="ECO:0000313" key="7">
    <source>
        <dbReference type="Proteomes" id="UP000285138"/>
    </source>
</evidence>
<dbReference type="Pfam" id="PF21018">
    <property type="entry name" value="BipA_C"/>
    <property type="match status" value="1"/>
</dbReference>
<feature type="binding site" evidence="4">
    <location>
        <begin position="24"/>
        <end position="29"/>
    </location>
    <ligand>
        <name>GTP</name>
        <dbReference type="ChEBI" id="CHEBI:37565"/>
    </ligand>
</feature>
<keyword evidence="4" id="KW-0963">Cytoplasm</keyword>
<dbReference type="EC" id="3.6.5.-" evidence="4"/>
<dbReference type="Pfam" id="PF00009">
    <property type="entry name" value="GTP_EFTU"/>
    <property type="match status" value="1"/>
</dbReference>
<dbReference type="GO" id="GO:0003924">
    <property type="term" value="F:GTPase activity"/>
    <property type="evidence" value="ECO:0007669"/>
    <property type="project" value="UniProtKB-UniRule"/>
</dbReference>
<dbReference type="Pfam" id="PF03144">
    <property type="entry name" value="GTP_EFTU_D2"/>
    <property type="match status" value="1"/>
</dbReference>
<protein>
    <recommendedName>
        <fullName evidence="4">Large ribosomal subunit assembly factor BipA</fullName>
        <ecNumber evidence="4">3.6.5.-</ecNumber>
    </recommendedName>
    <alternativeName>
        <fullName evidence="4">GTP-binding protein BipA</fullName>
    </alternativeName>
</protein>
<dbReference type="InterPro" id="IPR000795">
    <property type="entry name" value="T_Tr_GTP-bd_dom"/>
</dbReference>
<evidence type="ECO:0000256" key="3">
    <source>
        <dbReference type="ARBA" id="ARBA00048548"/>
    </source>
</evidence>
<evidence type="ECO:0000256" key="1">
    <source>
        <dbReference type="ARBA" id="ARBA00022741"/>
    </source>
</evidence>
<evidence type="ECO:0000256" key="4">
    <source>
        <dbReference type="HAMAP-Rule" id="MF_00849"/>
    </source>
</evidence>
<comment type="caution">
    <text evidence="4">Lacks conserved residue(s) required for the propagation of feature annotation.</text>
</comment>
<feature type="domain" description="Tr-type G" evidence="5">
    <location>
        <begin position="12"/>
        <end position="207"/>
    </location>
</feature>
<name>A0A424YD87_9FIRM</name>
<keyword evidence="4" id="KW-0820">tRNA-binding</keyword>
<dbReference type="FunFam" id="3.40.50.300:FF:000055">
    <property type="entry name" value="GTP-binding protein TypA"/>
    <property type="match status" value="1"/>
</dbReference>
<reference evidence="6 7" key="1">
    <citation type="submission" date="2018-08" db="EMBL/GenBank/DDBJ databases">
        <title>The metabolism and importance of syntrophic acetate oxidation coupled to methane or sulfide production in haloalkaline environments.</title>
        <authorList>
            <person name="Timmers P.H.A."/>
            <person name="Vavourakis C.D."/>
            <person name="Sorokin D.Y."/>
            <person name="Sinninghe Damste J.S."/>
            <person name="Muyzer G."/>
            <person name="Stams A.J.M."/>
            <person name="Plugge C.M."/>
        </authorList>
    </citation>
    <scope>NUCLEOTIDE SEQUENCE [LARGE SCALE GENOMIC DNA]</scope>
    <source>
        <strain evidence="6">MSAO_Bac1</strain>
    </source>
</reference>
<dbReference type="CDD" id="cd16263">
    <property type="entry name" value="BipA_III"/>
    <property type="match status" value="1"/>
</dbReference>
<dbReference type="InterPro" id="IPR005225">
    <property type="entry name" value="Small_GTP-bd"/>
</dbReference>
<dbReference type="InterPro" id="IPR048876">
    <property type="entry name" value="BipA_C"/>
</dbReference>
<keyword evidence="1 4" id="KW-0547">Nucleotide-binding</keyword>